<keyword evidence="9" id="KW-1185">Reference proteome</keyword>
<comment type="subcellular location">
    <subcellularLocation>
        <location evidence="1">Cell outer membrane</location>
    </subcellularLocation>
</comment>
<evidence type="ECO:0000259" key="6">
    <source>
        <dbReference type="Pfam" id="PF07980"/>
    </source>
</evidence>
<comment type="caution">
    <text evidence="8">The sequence shown here is derived from an EMBL/GenBank/DDBJ whole genome shotgun (WGS) entry which is preliminary data.</text>
</comment>
<dbReference type="Pfam" id="PF14322">
    <property type="entry name" value="SusD-like_3"/>
    <property type="match status" value="1"/>
</dbReference>
<organism evidence="8 9">
    <name type="scientific">Litoribaculum gwangyangense</name>
    <dbReference type="NCBI Taxonomy" id="1130722"/>
    <lineage>
        <taxon>Bacteria</taxon>
        <taxon>Pseudomonadati</taxon>
        <taxon>Bacteroidota</taxon>
        <taxon>Flavobacteriia</taxon>
        <taxon>Flavobacteriales</taxon>
        <taxon>Flavobacteriaceae</taxon>
        <taxon>Litoribaculum</taxon>
    </lineage>
</organism>
<proteinExistence type="inferred from homology"/>
<keyword evidence="5" id="KW-0998">Cell outer membrane</keyword>
<dbReference type="Pfam" id="PF07980">
    <property type="entry name" value="SusD_RagB"/>
    <property type="match status" value="1"/>
</dbReference>
<dbReference type="InterPro" id="IPR011990">
    <property type="entry name" value="TPR-like_helical_dom_sf"/>
</dbReference>
<dbReference type="Proteomes" id="UP001501433">
    <property type="component" value="Unassembled WGS sequence"/>
</dbReference>
<keyword evidence="3" id="KW-0732">Signal</keyword>
<evidence type="ECO:0000313" key="9">
    <source>
        <dbReference type="Proteomes" id="UP001501433"/>
    </source>
</evidence>
<dbReference type="InterPro" id="IPR012944">
    <property type="entry name" value="SusD_RagB_dom"/>
</dbReference>
<evidence type="ECO:0000313" key="8">
    <source>
        <dbReference type="EMBL" id="GAA4809752.1"/>
    </source>
</evidence>
<protein>
    <submittedName>
        <fullName evidence="8">RagB/SusD family nutrient uptake outer membrane protein</fullName>
    </submittedName>
</protein>
<evidence type="ECO:0000259" key="7">
    <source>
        <dbReference type="Pfam" id="PF14322"/>
    </source>
</evidence>
<dbReference type="RefSeq" id="WP_345276412.1">
    <property type="nucleotide sequence ID" value="NZ_BAABJW010000002.1"/>
</dbReference>
<sequence length="578" mass="64604">MKKITIILILAVLFSGCNDDFLDRTPLSEISPENSFNTAADLELYTNSFYNDLPGVSGIIEQDNLSDNVLFNGVPREQTGDRLIPAEAGSSGWSWGDLRKINIFFENYERCTDEVAKKEYSGVAYFFRALFYFNKLKRFGDVPWYDTVIGTGDTDLLLKPRDSRVFITQKIIEDLDRAIQNLNTNQSSDRVNRWTALALKSRVCLFEGTFRKYHGGQGADKLLNLAQLAAKRVMDESPYSIFSTGNTNTDYRDLFASNDAIENEIMLTRRYSLDLDVINSINYYFTSPTQSDVGLTKSIVDTYLLDSGLPFTSQSGYETFNFLQESQNRDPRMAQTIRTPGHTRIGGSASVLPDFSASISGYQIAKYVSDISQDGFQAGYQDIPIFRYAEVLLNFAEAKAELGTITQADLDASIGLLRSRVGMPGLNLANANANPDPVLLSRYSNVSGTNTGVILEVRRERRVELVLEGFRYDDLMRWKNGKLLEEYFTGMYFSGLGAFDLDGNNSLDVELFTGSSSTAAPQKVEIGGVITLSNGTNGNLVPFVARIKKFDESKDYLYPIPLGDIQLNPNLIQNPNWD</sequence>
<evidence type="ECO:0000256" key="1">
    <source>
        <dbReference type="ARBA" id="ARBA00004442"/>
    </source>
</evidence>
<feature type="domain" description="SusD-like N-terminal" evidence="7">
    <location>
        <begin position="99"/>
        <end position="205"/>
    </location>
</feature>
<gene>
    <name evidence="8" type="ORF">GCM10023330_15860</name>
</gene>
<evidence type="ECO:0000256" key="3">
    <source>
        <dbReference type="ARBA" id="ARBA00022729"/>
    </source>
</evidence>
<dbReference type="InterPro" id="IPR033985">
    <property type="entry name" value="SusD-like_N"/>
</dbReference>
<dbReference type="SUPFAM" id="SSF48452">
    <property type="entry name" value="TPR-like"/>
    <property type="match status" value="1"/>
</dbReference>
<name>A0ABP9CLA3_9FLAO</name>
<comment type="similarity">
    <text evidence="2">Belongs to the SusD family.</text>
</comment>
<evidence type="ECO:0000256" key="5">
    <source>
        <dbReference type="ARBA" id="ARBA00023237"/>
    </source>
</evidence>
<keyword evidence="4" id="KW-0472">Membrane</keyword>
<reference evidence="9" key="1">
    <citation type="journal article" date="2019" name="Int. J. Syst. Evol. Microbiol.">
        <title>The Global Catalogue of Microorganisms (GCM) 10K type strain sequencing project: providing services to taxonomists for standard genome sequencing and annotation.</title>
        <authorList>
            <consortium name="The Broad Institute Genomics Platform"/>
            <consortium name="The Broad Institute Genome Sequencing Center for Infectious Disease"/>
            <person name="Wu L."/>
            <person name="Ma J."/>
        </authorList>
    </citation>
    <scope>NUCLEOTIDE SEQUENCE [LARGE SCALE GENOMIC DNA]</scope>
    <source>
        <strain evidence="9">JCM 18325</strain>
    </source>
</reference>
<dbReference type="Gene3D" id="1.25.40.390">
    <property type="match status" value="1"/>
</dbReference>
<accession>A0ABP9CLA3</accession>
<evidence type="ECO:0000256" key="4">
    <source>
        <dbReference type="ARBA" id="ARBA00023136"/>
    </source>
</evidence>
<dbReference type="EMBL" id="BAABJW010000002">
    <property type="protein sequence ID" value="GAA4809752.1"/>
    <property type="molecule type" value="Genomic_DNA"/>
</dbReference>
<dbReference type="PROSITE" id="PS51257">
    <property type="entry name" value="PROKAR_LIPOPROTEIN"/>
    <property type="match status" value="1"/>
</dbReference>
<evidence type="ECO:0000256" key="2">
    <source>
        <dbReference type="ARBA" id="ARBA00006275"/>
    </source>
</evidence>
<feature type="domain" description="RagB/SusD" evidence="6">
    <location>
        <begin position="287"/>
        <end position="577"/>
    </location>
</feature>